<accession>A0A498JQP6</accession>
<organism evidence="1 2">
    <name type="scientific">Malus domestica</name>
    <name type="common">Apple</name>
    <name type="synonym">Pyrus malus</name>
    <dbReference type="NCBI Taxonomy" id="3750"/>
    <lineage>
        <taxon>Eukaryota</taxon>
        <taxon>Viridiplantae</taxon>
        <taxon>Streptophyta</taxon>
        <taxon>Embryophyta</taxon>
        <taxon>Tracheophyta</taxon>
        <taxon>Spermatophyta</taxon>
        <taxon>Magnoliopsida</taxon>
        <taxon>eudicotyledons</taxon>
        <taxon>Gunneridae</taxon>
        <taxon>Pentapetalae</taxon>
        <taxon>rosids</taxon>
        <taxon>fabids</taxon>
        <taxon>Rosales</taxon>
        <taxon>Rosaceae</taxon>
        <taxon>Amygdaloideae</taxon>
        <taxon>Maleae</taxon>
        <taxon>Malus</taxon>
    </lineage>
</organism>
<name>A0A498JQP6_MALDO</name>
<protein>
    <submittedName>
        <fullName evidence="1">Uncharacterized protein</fullName>
    </submittedName>
</protein>
<dbReference type="EMBL" id="RDQH01000331">
    <property type="protein sequence ID" value="RXH98098.1"/>
    <property type="molecule type" value="Genomic_DNA"/>
</dbReference>
<gene>
    <name evidence="1" type="ORF">DVH24_010423</name>
</gene>
<keyword evidence="2" id="KW-1185">Reference proteome</keyword>
<sequence length="88" mass="9777">MSAKASLEAKPKGMLMKLNTSQKIDKKPDEQPYCFQPQAGVTASVIPAKRRSVKRMILDDVVQFFSSVFTTDKAKAPNTKNKKMISIS</sequence>
<comment type="caution">
    <text evidence="1">The sequence shown here is derived from an EMBL/GenBank/DDBJ whole genome shotgun (WGS) entry which is preliminary data.</text>
</comment>
<evidence type="ECO:0000313" key="1">
    <source>
        <dbReference type="EMBL" id="RXH98098.1"/>
    </source>
</evidence>
<dbReference type="Proteomes" id="UP000290289">
    <property type="component" value="Chromosome 5"/>
</dbReference>
<evidence type="ECO:0000313" key="2">
    <source>
        <dbReference type="Proteomes" id="UP000290289"/>
    </source>
</evidence>
<reference evidence="1 2" key="1">
    <citation type="submission" date="2018-10" db="EMBL/GenBank/DDBJ databases">
        <title>A high-quality apple genome assembly.</title>
        <authorList>
            <person name="Hu J."/>
        </authorList>
    </citation>
    <scope>NUCLEOTIDE SEQUENCE [LARGE SCALE GENOMIC DNA]</scope>
    <source>
        <strain evidence="2">cv. HFTH1</strain>
        <tissue evidence="1">Young leaf</tissue>
    </source>
</reference>
<proteinExistence type="predicted"/>
<dbReference type="AlphaFoldDB" id="A0A498JQP6"/>